<evidence type="ECO:0000313" key="1">
    <source>
        <dbReference type="EMBL" id="CAB4903616.1"/>
    </source>
</evidence>
<sequence length="82" mass="9310">MRRDVVENRDLARRRVDFDLDCMGCERKRTRDIVEDRVFGVERNDVIDIGALVGELAVAKILRGSDDFGDSEVAVYRPGPTI</sequence>
<name>A0A6J7G909_9ZZZZ</name>
<gene>
    <name evidence="1" type="ORF">UFOPK3610_00270</name>
</gene>
<proteinExistence type="predicted"/>
<organism evidence="1">
    <name type="scientific">freshwater metagenome</name>
    <dbReference type="NCBI Taxonomy" id="449393"/>
    <lineage>
        <taxon>unclassified sequences</taxon>
        <taxon>metagenomes</taxon>
        <taxon>ecological metagenomes</taxon>
    </lineage>
</organism>
<dbReference type="AlphaFoldDB" id="A0A6J7G909"/>
<reference evidence="1" key="1">
    <citation type="submission" date="2020-05" db="EMBL/GenBank/DDBJ databases">
        <authorList>
            <person name="Chiriac C."/>
            <person name="Salcher M."/>
            <person name="Ghai R."/>
            <person name="Kavagutti S V."/>
        </authorList>
    </citation>
    <scope>NUCLEOTIDE SEQUENCE</scope>
</reference>
<accession>A0A6J7G909</accession>
<dbReference type="EMBL" id="CAFBMR010000005">
    <property type="protein sequence ID" value="CAB4903616.1"/>
    <property type="molecule type" value="Genomic_DNA"/>
</dbReference>
<protein>
    <submittedName>
        <fullName evidence="1">Unannotated protein</fullName>
    </submittedName>
</protein>